<organism evidence="10 11">
    <name type="scientific">Streptococcus suis R61</name>
    <dbReference type="NCBI Taxonomy" id="996306"/>
    <lineage>
        <taxon>Bacteria</taxon>
        <taxon>Bacillati</taxon>
        <taxon>Bacillota</taxon>
        <taxon>Bacilli</taxon>
        <taxon>Lactobacillales</taxon>
        <taxon>Streptococcaceae</taxon>
        <taxon>Streptococcus</taxon>
    </lineage>
</organism>
<keyword evidence="2 7" id="KW-0055">Arginine biosynthesis</keyword>
<dbReference type="EC" id="1.2.1.38" evidence="7"/>
<dbReference type="InterPro" id="IPR000534">
    <property type="entry name" value="Semialdehyde_DH_NAD-bd"/>
</dbReference>
<sequence>MKVSIVGVTGYSGLELVRILKSHPHANVVSIYATKEVGQDISNIFPHLENVSDLQVTAFDAEKIMEESDLVFFATPSGIAKDYAEDFIQAGFPLIDLSGDHRLPSSDYQKWYQRTPAKDEVIESFTYGLSEFADVKGKKFIANPGCYATATELALIPLLAAKIVDVNSIIIDAKSGLSGAGKNPNASSHFVHVNANYVTYKLNQHQHIPEIVQTLQGFDASLNHIQFSTSLLPVNRGIVATCYLKLTKELTNQDIESIYQGAYAHKPFVRVKAQIPSLSQVIGSNYTDIGFDYNPVTKVLTVVAVLDNLVKGAAGQAVQNMNLMFGFEETTGLLAVPAFI</sequence>
<dbReference type="HAMAP" id="MF_00150">
    <property type="entry name" value="ArgC_type1"/>
    <property type="match status" value="1"/>
</dbReference>
<dbReference type="PANTHER" id="PTHR32338">
    <property type="entry name" value="N-ACETYL-GAMMA-GLUTAMYL-PHOSPHATE REDUCTASE, CHLOROPLASTIC-RELATED-RELATED"/>
    <property type="match status" value="1"/>
</dbReference>
<evidence type="ECO:0000313" key="10">
    <source>
        <dbReference type="EMBL" id="EHC02870.1"/>
    </source>
</evidence>
<dbReference type="GO" id="GO:0005737">
    <property type="term" value="C:cytoplasm"/>
    <property type="evidence" value="ECO:0007669"/>
    <property type="project" value="UniProtKB-SubCell"/>
</dbReference>
<feature type="domain" description="Semialdehyde dehydrogenase NAD-binding" evidence="9">
    <location>
        <begin position="2"/>
        <end position="140"/>
    </location>
</feature>
<comment type="catalytic activity">
    <reaction evidence="6 7">
        <text>N-acetyl-L-glutamate 5-semialdehyde + phosphate + NADP(+) = N-acetyl-L-glutamyl 5-phosphate + NADPH + H(+)</text>
        <dbReference type="Rhea" id="RHEA:21588"/>
        <dbReference type="ChEBI" id="CHEBI:15378"/>
        <dbReference type="ChEBI" id="CHEBI:29123"/>
        <dbReference type="ChEBI" id="CHEBI:43474"/>
        <dbReference type="ChEBI" id="CHEBI:57783"/>
        <dbReference type="ChEBI" id="CHEBI:57936"/>
        <dbReference type="ChEBI" id="CHEBI:58349"/>
        <dbReference type="EC" id="1.2.1.38"/>
    </reaction>
</comment>
<comment type="subcellular location">
    <subcellularLocation>
        <location evidence="7">Cytoplasm</location>
    </subcellularLocation>
</comment>
<dbReference type="Pfam" id="PF22698">
    <property type="entry name" value="Semialdhyde_dhC_1"/>
    <property type="match status" value="1"/>
</dbReference>
<evidence type="ECO:0000256" key="3">
    <source>
        <dbReference type="ARBA" id="ARBA00022605"/>
    </source>
</evidence>
<evidence type="ECO:0000313" key="11">
    <source>
        <dbReference type="Proteomes" id="UP000004014"/>
    </source>
</evidence>
<name>A0AA87F8J5_STRSU</name>
<dbReference type="InterPro" id="IPR000706">
    <property type="entry name" value="AGPR_type-1"/>
</dbReference>
<dbReference type="SMART" id="SM00859">
    <property type="entry name" value="Semialdhyde_dh"/>
    <property type="match status" value="1"/>
</dbReference>
<evidence type="ECO:0000256" key="6">
    <source>
        <dbReference type="ARBA" id="ARBA00050557"/>
    </source>
</evidence>
<dbReference type="InterPro" id="IPR058924">
    <property type="entry name" value="AGPR_dimerisation_dom"/>
</dbReference>
<dbReference type="NCBIfam" id="TIGR01850">
    <property type="entry name" value="argC"/>
    <property type="match status" value="1"/>
</dbReference>
<dbReference type="InterPro" id="IPR023013">
    <property type="entry name" value="AGPR_AS"/>
</dbReference>
<proteinExistence type="inferred from homology"/>
<evidence type="ECO:0000256" key="7">
    <source>
        <dbReference type="HAMAP-Rule" id="MF_00150"/>
    </source>
</evidence>
<dbReference type="Proteomes" id="UP000004014">
    <property type="component" value="Unassembled WGS sequence"/>
</dbReference>
<accession>A0AA87F8J5</accession>
<dbReference type="PANTHER" id="PTHR32338:SF10">
    <property type="entry name" value="N-ACETYL-GAMMA-GLUTAMYL-PHOSPHATE REDUCTASE, CHLOROPLASTIC-RELATED"/>
    <property type="match status" value="1"/>
</dbReference>
<dbReference type="Gene3D" id="3.40.50.720">
    <property type="entry name" value="NAD(P)-binding Rossmann-like Domain"/>
    <property type="match status" value="1"/>
</dbReference>
<dbReference type="RefSeq" id="WP_002941698.1">
    <property type="nucleotide sequence ID" value="NZ_AEYY01000038.1"/>
</dbReference>
<dbReference type="GO" id="GO:0006526">
    <property type="term" value="P:L-arginine biosynthetic process"/>
    <property type="evidence" value="ECO:0007669"/>
    <property type="project" value="UniProtKB-UniRule"/>
</dbReference>
<gene>
    <name evidence="7" type="primary">argC</name>
    <name evidence="10" type="ORF">SSUR61_1243</name>
</gene>
<feature type="active site" evidence="7 8">
    <location>
        <position position="146"/>
    </location>
</feature>
<dbReference type="InterPro" id="IPR036291">
    <property type="entry name" value="NAD(P)-bd_dom_sf"/>
</dbReference>
<evidence type="ECO:0000256" key="2">
    <source>
        <dbReference type="ARBA" id="ARBA00022571"/>
    </source>
</evidence>
<keyword evidence="7" id="KW-0963">Cytoplasm</keyword>
<dbReference type="GO" id="GO:0070401">
    <property type="term" value="F:NADP+ binding"/>
    <property type="evidence" value="ECO:0007669"/>
    <property type="project" value="InterPro"/>
</dbReference>
<dbReference type="AlphaFoldDB" id="A0AA87F8J5"/>
<comment type="caution">
    <text evidence="10">The sequence shown here is derived from an EMBL/GenBank/DDBJ whole genome shotgun (WGS) entry which is preliminary data.</text>
</comment>
<keyword evidence="4 7" id="KW-0521">NADP</keyword>
<dbReference type="CDD" id="cd17895">
    <property type="entry name" value="AGPR_1_N"/>
    <property type="match status" value="1"/>
</dbReference>
<reference evidence="10 11" key="1">
    <citation type="submission" date="2011-03" db="EMBL/GenBank/DDBJ databases">
        <title>Deep-sequencing identification of multiple resistance mechanism for the high antibiotic-resistance strain Streptococcus suis R61.</title>
        <authorList>
            <person name="Hu P."/>
            <person name="Yang M."/>
            <person name="Jin M."/>
            <person name="Xiao J."/>
        </authorList>
    </citation>
    <scope>NUCLEOTIDE SEQUENCE [LARGE SCALE GENOMIC DNA]</scope>
    <source>
        <strain evidence="10 11">R61</strain>
    </source>
</reference>
<evidence type="ECO:0000256" key="1">
    <source>
        <dbReference type="ARBA" id="ARBA00004862"/>
    </source>
</evidence>
<keyword evidence="3 7" id="KW-0028">Amino-acid biosynthesis</keyword>
<evidence type="ECO:0000256" key="5">
    <source>
        <dbReference type="ARBA" id="ARBA00023002"/>
    </source>
</evidence>
<dbReference type="InterPro" id="IPR050085">
    <property type="entry name" value="AGPR"/>
</dbReference>
<dbReference type="GO" id="GO:0003942">
    <property type="term" value="F:N-acetyl-gamma-glutamyl-phosphate reductase activity"/>
    <property type="evidence" value="ECO:0007669"/>
    <property type="project" value="UniProtKB-UniRule"/>
</dbReference>
<protein>
    <recommendedName>
        <fullName evidence="7">N-acetyl-gamma-glutamyl-phosphate reductase</fullName>
        <shortName evidence="7">AGPR</shortName>
        <ecNumber evidence="7">1.2.1.38</ecNumber>
    </recommendedName>
    <alternativeName>
        <fullName evidence="7">N-acetyl-glutamate semialdehyde dehydrogenase</fullName>
        <shortName evidence="7">NAGSA dehydrogenase</shortName>
    </alternativeName>
</protein>
<keyword evidence="5 7" id="KW-0560">Oxidoreductase</keyword>
<dbReference type="PROSITE" id="PS01224">
    <property type="entry name" value="ARGC"/>
    <property type="match status" value="1"/>
</dbReference>
<dbReference type="GO" id="GO:0051287">
    <property type="term" value="F:NAD binding"/>
    <property type="evidence" value="ECO:0007669"/>
    <property type="project" value="InterPro"/>
</dbReference>
<dbReference type="Gene3D" id="3.30.360.10">
    <property type="entry name" value="Dihydrodipicolinate Reductase, domain 2"/>
    <property type="match status" value="1"/>
</dbReference>
<dbReference type="SUPFAM" id="SSF55347">
    <property type="entry name" value="Glyceraldehyde-3-phosphate dehydrogenase-like, C-terminal domain"/>
    <property type="match status" value="1"/>
</dbReference>
<comment type="function">
    <text evidence="7">Catalyzes the NADPH-dependent reduction of N-acetyl-5-glutamyl phosphate to yield N-acetyl-L-glutamate 5-semialdehyde.</text>
</comment>
<dbReference type="CDD" id="cd23934">
    <property type="entry name" value="AGPR_1_C"/>
    <property type="match status" value="1"/>
</dbReference>
<comment type="similarity">
    <text evidence="7">Belongs to the NAGSA dehydrogenase family. Type 1 subfamily.</text>
</comment>
<comment type="pathway">
    <text evidence="1 7">Amino-acid biosynthesis; L-arginine biosynthesis; N(2)-acetyl-L-ornithine from L-glutamate: step 3/4.</text>
</comment>
<evidence type="ECO:0000256" key="8">
    <source>
        <dbReference type="PROSITE-ProRule" id="PRU10010"/>
    </source>
</evidence>
<dbReference type="Pfam" id="PF01118">
    <property type="entry name" value="Semialdhyde_dh"/>
    <property type="match status" value="1"/>
</dbReference>
<evidence type="ECO:0000256" key="4">
    <source>
        <dbReference type="ARBA" id="ARBA00022857"/>
    </source>
</evidence>
<dbReference type="FunFam" id="3.30.360.10:FF:000014">
    <property type="entry name" value="N-acetyl-gamma-glutamyl-phosphate reductase"/>
    <property type="match status" value="1"/>
</dbReference>
<dbReference type="EMBL" id="AEYY01000038">
    <property type="protein sequence ID" value="EHC02870.1"/>
    <property type="molecule type" value="Genomic_DNA"/>
</dbReference>
<evidence type="ECO:0000259" key="9">
    <source>
        <dbReference type="SMART" id="SM00859"/>
    </source>
</evidence>
<dbReference type="SUPFAM" id="SSF51735">
    <property type="entry name" value="NAD(P)-binding Rossmann-fold domains"/>
    <property type="match status" value="1"/>
</dbReference>